<feature type="domain" description="TonB-dependent receptor plug" evidence="12">
    <location>
        <begin position="63"/>
        <end position="176"/>
    </location>
</feature>
<dbReference type="InterPro" id="IPR036942">
    <property type="entry name" value="Beta-barrel_TonB_sf"/>
</dbReference>
<dbReference type="Pfam" id="PF07715">
    <property type="entry name" value="Plug"/>
    <property type="match status" value="1"/>
</dbReference>
<dbReference type="InterPro" id="IPR039426">
    <property type="entry name" value="TonB-dep_rcpt-like"/>
</dbReference>
<evidence type="ECO:0000313" key="14">
    <source>
        <dbReference type="Proteomes" id="UP000539957"/>
    </source>
</evidence>
<dbReference type="InterPro" id="IPR000531">
    <property type="entry name" value="Beta-barrel_TonB"/>
</dbReference>
<dbReference type="Pfam" id="PF00593">
    <property type="entry name" value="TonB_dep_Rec_b-barrel"/>
    <property type="match status" value="1"/>
</dbReference>
<evidence type="ECO:0000256" key="10">
    <source>
        <dbReference type="SAM" id="SignalP"/>
    </source>
</evidence>
<accession>A0A7W7IRK0</accession>
<feature type="chain" id="PRO_5031249802" evidence="10">
    <location>
        <begin position="32"/>
        <end position="921"/>
    </location>
</feature>
<sequence>MTHHATRARYALTLGASLGALTLAMAGGAYAQDANSADGQATTVDEVVVTGFRGSLAQALNVKRREAGAVDVIVAEDIADFPDQNLAEAIQRIPGVAITRDAGEGRNISVRGLGPDFTRIRINGMEALGTTGGTDSSGGTNRGRGFDFNVFASDLFNSITVRKTASAETEEGSLGATVDLRAARPFDYKDGLTIAVSGQMGYNDLAQNADPRGAFLISNTWADGKFGALLSVAYSSREALEEGHSTVRWQGGNIGRAGQGQGVINAFTPRLPRYGILEHDQDRLGLTAALQWRPSDATEVSLDVLYADFSATRFEHFLQAPDFSASGNAGRNGIIVRDSFVDANGNMLYGRFDNVDVRSESRYDELSTEFTQVTLNFKHEFNDRFRMDALVGSSKSEHDNPIQTTLLFDKVDSQNYVYDYRQNSNLPLITYGFDVNDPAQWKLTQIRMRPQTADNTYDTVQVNTTFDISDRFQLKTGYFFKDYSFATTEQRRDPASCTPPLAVTANAEACIPASVAAAAISGYSRTVGFSDGWDIPSGTALNWLIPDYQKASDLFGLDGYALSWKPASGNNRSVQEKTTGAYAQIDFDLDTTIPIRGNIGTRYVSTDQSSKGYQIAAGAPIEVRASRNYADWLPSANIVIEPRENLLVRLAAAKVMSRPGLGNLTPGGSVSVSGNNRTVSSGNPMLEATKATTYDAAIEWYFAPESILSLGVFHKKIDTFIATQTTTGPFTGNSLGIPDSVATAACGTVVGCSASADWVFNKPVNTDGGDLTGFEVSYQQPFTFLPGIWSNFGVMANYTFVDSEIEYPNGTTNTLTELSKNAYNGTLYYEDERFSARVSGTYRDGYLTQVPGRNGNAIEGVVDTFNVDASASWQVSDSFTLTLEGINLTDEVPTQYVGDYNLVSVHHHTGRQVFAGFRYKF</sequence>
<proteinExistence type="inferred from homology"/>
<evidence type="ECO:0000256" key="7">
    <source>
        <dbReference type="ARBA" id="ARBA00023237"/>
    </source>
</evidence>
<keyword evidence="2 8" id="KW-0813">Transport</keyword>
<keyword evidence="13" id="KW-0675">Receptor</keyword>
<dbReference type="SUPFAM" id="SSF56935">
    <property type="entry name" value="Porins"/>
    <property type="match status" value="1"/>
</dbReference>
<evidence type="ECO:0000256" key="3">
    <source>
        <dbReference type="ARBA" id="ARBA00022452"/>
    </source>
</evidence>
<evidence type="ECO:0000256" key="1">
    <source>
        <dbReference type="ARBA" id="ARBA00004571"/>
    </source>
</evidence>
<dbReference type="EMBL" id="JACHKY010000005">
    <property type="protein sequence ID" value="MBB4799207.1"/>
    <property type="molecule type" value="Genomic_DNA"/>
</dbReference>
<dbReference type="GO" id="GO:0009279">
    <property type="term" value="C:cell outer membrane"/>
    <property type="evidence" value="ECO:0007669"/>
    <property type="project" value="UniProtKB-SubCell"/>
</dbReference>
<evidence type="ECO:0000313" key="13">
    <source>
        <dbReference type="EMBL" id="MBB4799207.1"/>
    </source>
</evidence>
<evidence type="ECO:0000259" key="12">
    <source>
        <dbReference type="Pfam" id="PF07715"/>
    </source>
</evidence>
<comment type="similarity">
    <text evidence="8 9">Belongs to the TonB-dependent receptor family.</text>
</comment>
<keyword evidence="10" id="KW-0732">Signal</keyword>
<dbReference type="Gene3D" id="2.170.130.10">
    <property type="entry name" value="TonB-dependent receptor, plug domain"/>
    <property type="match status" value="1"/>
</dbReference>
<evidence type="ECO:0000256" key="6">
    <source>
        <dbReference type="ARBA" id="ARBA00023136"/>
    </source>
</evidence>
<dbReference type="PANTHER" id="PTHR40980:SF3">
    <property type="entry name" value="TONB-DEPENDENT RECEPTOR-LIKE BETA-BARREL DOMAIN-CONTAINING PROTEIN"/>
    <property type="match status" value="1"/>
</dbReference>
<keyword evidence="5 9" id="KW-0798">TonB box</keyword>
<dbReference type="RefSeq" id="WP_184272038.1">
    <property type="nucleotide sequence ID" value="NZ_JACHKY010000005.1"/>
</dbReference>
<keyword evidence="6 8" id="KW-0472">Membrane</keyword>
<protein>
    <submittedName>
        <fullName evidence="13">TonB-dependent receptor</fullName>
    </submittedName>
</protein>
<dbReference type="CDD" id="cd01347">
    <property type="entry name" value="ligand_gated_channel"/>
    <property type="match status" value="1"/>
</dbReference>
<keyword evidence="14" id="KW-1185">Reference proteome</keyword>
<dbReference type="Gene3D" id="2.40.170.20">
    <property type="entry name" value="TonB-dependent receptor, beta-barrel domain"/>
    <property type="match status" value="1"/>
</dbReference>
<dbReference type="InterPro" id="IPR010104">
    <property type="entry name" value="TonB_rcpt_bac"/>
</dbReference>
<evidence type="ECO:0000256" key="9">
    <source>
        <dbReference type="RuleBase" id="RU003357"/>
    </source>
</evidence>
<dbReference type="PROSITE" id="PS52016">
    <property type="entry name" value="TONB_DEPENDENT_REC_3"/>
    <property type="match status" value="1"/>
</dbReference>
<dbReference type="PANTHER" id="PTHR40980">
    <property type="entry name" value="PLUG DOMAIN-CONTAINING PROTEIN"/>
    <property type="match status" value="1"/>
</dbReference>
<feature type="domain" description="TonB-dependent receptor-like beta-barrel" evidence="11">
    <location>
        <begin position="414"/>
        <end position="888"/>
    </location>
</feature>
<organism evidence="13 14">
    <name type="scientific">Brevundimonas bullata</name>
    <dbReference type="NCBI Taxonomy" id="13160"/>
    <lineage>
        <taxon>Bacteria</taxon>
        <taxon>Pseudomonadati</taxon>
        <taxon>Pseudomonadota</taxon>
        <taxon>Alphaproteobacteria</taxon>
        <taxon>Caulobacterales</taxon>
        <taxon>Caulobacteraceae</taxon>
        <taxon>Brevundimonas</taxon>
    </lineage>
</organism>
<feature type="signal peptide" evidence="10">
    <location>
        <begin position="1"/>
        <end position="31"/>
    </location>
</feature>
<evidence type="ECO:0000256" key="8">
    <source>
        <dbReference type="PROSITE-ProRule" id="PRU01360"/>
    </source>
</evidence>
<dbReference type="InterPro" id="IPR012910">
    <property type="entry name" value="Plug_dom"/>
</dbReference>
<gene>
    <name evidence="13" type="ORF">HNP32_002963</name>
</gene>
<comment type="subcellular location">
    <subcellularLocation>
        <location evidence="1 8">Cell outer membrane</location>
        <topology evidence="1 8">Multi-pass membrane protein</topology>
    </subcellularLocation>
</comment>
<keyword evidence="3 8" id="KW-1134">Transmembrane beta strand</keyword>
<dbReference type="NCBIfam" id="TIGR01782">
    <property type="entry name" value="TonB-Xanth-Caul"/>
    <property type="match status" value="1"/>
</dbReference>
<evidence type="ECO:0000259" key="11">
    <source>
        <dbReference type="Pfam" id="PF00593"/>
    </source>
</evidence>
<dbReference type="InterPro" id="IPR037066">
    <property type="entry name" value="Plug_dom_sf"/>
</dbReference>
<comment type="caution">
    <text evidence="13">The sequence shown here is derived from an EMBL/GenBank/DDBJ whole genome shotgun (WGS) entry which is preliminary data.</text>
</comment>
<reference evidence="13 14" key="1">
    <citation type="submission" date="2020-08" db="EMBL/GenBank/DDBJ databases">
        <title>Functional genomics of gut bacteria from endangered species of beetles.</title>
        <authorList>
            <person name="Carlos-Shanley C."/>
        </authorList>
    </citation>
    <scope>NUCLEOTIDE SEQUENCE [LARGE SCALE GENOMIC DNA]</scope>
    <source>
        <strain evidence="13 14">S00123</strain>
    </source>
</reference>
<evidence type="ECO:0000256" key="4">
    <source>
        <dbReference type="ARBA" id="ARBA00022692"/>
    </source>
</evidence>
<evidence type="ECO:0000256" key="2">
    <source>
        <dbReference type="ARBA" id="ARBA00022448"/>
    </source>
</evidence>
<dbReference type="Proteomes" id="UP000539957">
    <property type="component" value="Unassembled WGS sequence"/>
</dbReference>
<keyword evidence="7 8" id="KW-0998">Cell outer membrane</keyword>
<dbReference type="AlphaFoldDB" id="A0A7W7IRK0"/>
<name>A0A7W7IRK0_9CAUL</name>
<evidence type="ECO:0000256" key="5">
    <source>
        <dbReference type="ARBA" id="ARBA00023077"/>
    </source>
</evidence>
<keyword evidence="4 8" id="KW-0812">Transmembrane</keyword>